<reference evidence="25" key="1">
    <citation type="submission" date="2014-02" db="EMBL/GenBank/DDBJ databases">
        <title>The Genome Sequence of Trichophyton rubrum (morphotype fischeri) CBS 288.86.</title>
        <authorList>
            <consortium name="The Broad Institute Genomics Platform"/>
            <person name="Cuomo C.A."/>
            <person name="White T.C."/>
            <person name="Graser Y."/>
            <person name="Martinez-Rossi N."/>
            <person name="Heitman J."/>
            <person name="Young S.K."/>
            <person name="Zeng Q."/>
            <person name="Gargeya S."/>
            <person name="Abouelleil A."/>
            <person name="Alvarado L."/>
            <person name="Chapman S.B."/>
            <person name="Gainer-Dewar J."/>
            <person name="Goldberg J."/>
            <person name="Griggs A."/>
            <person name="Gujja S."/>
            <person name="Hansen M."/>
            <person name="Howarth C."/>
            <person name="Imamovic A."/>
            <person name="Larimer J."/>
            <person name="Martinez D."/>
            <person name="Murphy C."/>
            <person name="Pearson M.D."/>
            <person name="Persinoti G."/>
            <person name="Poon T."/>
            <person name="Priest M."/>
            <person name="Roberts A.D."/>
            <person name="Saif S."/>
            <person name="Shea T.D."/>
            <person name="Sykes S.N."/>
            <person name="Wortman J."/>
            <person name="Nusbaum C."/>
            <person name="Birren B."/>
        </authorList>
    </citation>
    <scope>NUCLEOTIDE SEQUENCE [LARGE SCALE GENOMIC DNA]</scope>
    <source>
        <strain evidence="25">CBS 288.86</strain>
    </source>
</reference>
<dbReference type="InterPro" id="IPR036940">
    <property type="entry name" value="PI3/4_kinase_cat_sf"/>
</dbReference>
<dbReference type="PANTHER" id="PTHR37079:SF4">
    <property type="entry name" value="SERINE_THREONINE-PROTEIN KINASE ATM"/>
    <property type="match status" value="1"/>
</dbReference>
<evidence type="ECO:0000313" key="25">
    <source>
        <dbReference type="EMBL" id="EZF57594.1"/>
    </source>
</evidence>
<evidence type="ECO:0000256" key="1">
    <source>
        <dbReference type="ARBA" id="ARBA00004123"/>
    </source>
</evidence>
<dbReference type="GO" id="GO:0005634">
    <property type="term" value="C:nucleus"/>
    <property type="evidence" value="ECO:0007669"/>
    <property type="project" value="UniProtKB-SubCell"/>
</dbReference>
<keyword evidence="9 20" id="KW-0808">Transferase</keyword>
<dbReference type="EC" id="2.7.11.1" evidence="5 20"/>
<evidence type="ECO:0000256" key="4">
    <source>
        <dbReference type="ARBA" id="ARBA00011370"/>
    </source>
</evidence>
<evidence type="ECO:0000256" key="10">
    <source>
        <dbReference type="ARBA" id="ARBA00022741"/>
    </source>
</evidence>
<proteinExistence type="inferred from homology"/>
<evidence type="ECO:0000256" key="15">
    <source>
        <dbReference type="ARBA" id="ARBA00022895"/>
    </source>
</evidence>
<feature type="domain" description="FATC" evidence="24">
    <location>
        <begin position="2864"/>
        <end position="2896"/>
    </location>
</feature>
<dbReference type="PROSITE" id="PS50290">
    <property type="entry name" value="PI3_4_KINASE_3"/>
    <property type="match status" value="1"/>
</dbReference>
<dbReference type="PROSITE" id="PS00916">
    <property type="entry name" value="PI3_4_KINASE_2"/>
    <property type="match status" value="1"/>
</dbReference>
<keyword evidence="14 20" id="KW-0156">Chromatin regulator</keyword>
<dbReference type="FunFam" id="3.30.1010.10:FF:000019">
    <property type="entry name" value="Serine/threonine-protein kinase Tel1"/>
    <property type="match status" value="1"/>
</dbReference>
<comment type="subcellular location">
    <subcellularLocation>
        <location evidence="2 20">Chromosome</location>
        <location evidence="2 20">Telomere</location>
    </subcellularLocation>
    <subcellularLocation>
        <location evidence="1 20">Nucleus</location>
    </subcellularLocation>
</comment>
<keyword evidence="16 20" id="KW-0539">Nucleus</keyword>
<evidence type="ECO:0000256" key="17">
    <source>
        <dbReference type="ARBA" id="ARBA00025079"/>
    </source>
</evidence>
<evidence type="ECO:0000259" key="24">
    <source>
        <dbReference type="PROSITE" id="PS51190"/>
    </source>
</evidence>
<keyword evidence="8 20" id="KW-0723">Serine/threonine-protein kinase</keyword>
<keyword evidence="12 20" id="KW-0418">Kinase</keyword>
<keyword evidence="15 20" id="KW-0779">Telomere</keyword>
<comment type="function">
    <text evidence="17 20">Serine/threonine protein kinase which activates checkpoint signaling upon genotoxic stresses such as ionizing radiation (IR), ultraviolet light (UV), or DNA replication stalling, thereby acting as a DNA damage sensor. Recognizes the substrate consensus sequence [ST]-Q. Phosphorylates histone H2A to form H2AS128ph (gamma-H2A) at sites of DNA damage, involved in the regulation of DNA damage response mechanism. Required for the control of telomere length and genome stability.</text>
</comment>
<evidence type="ECO:0000256" key="20">
    <source>
        <dbReference type="RuleBase" id="RU365027"/>
    </source>
</evidence>
<accession>A0A022WH10</accession>
<feature type="domain" description="PI3K/PI4K catalytic" evidence="22">
    <location>
        <begin position="2542"/>
        <end position="2853"/>
    </location>
</feature>
<dbReference type="Pfam" id="PF00454">
    <property type="entry name" value="PI3_PI4_kinase"/>
    <property type="match status" value="1"/>
</dbReference>
<feature type="region of interest" description="Disordered" evidence="21">
    <location>
        <begin position="2824"/>
        <end position="2850"/>
    </location>
</feature>
<dbReference type="PROSITE" id="PS51190">
    <property type="entry name" value="FATC"/>
    <property type="match status" value="1"/>
</dbReference>
<dbReference type="InterPro" id="IPR044107">
    <property type="entry name" value="PIKKc_ATM"/>
</dbReference>
<evidence type="ECO:0000256" key="14">
    <source>
        <dbReference type="ARBA" id="ARBA00022853"/>
    </source>
</evidence>
<gene>
    <name evidence="25" type="ORF">H103_00132</name>
</gene>
<feature type="region of interest" description="Disordered" evidence="21">
    <location>
        <begin position="185"/>
        <end position="215"/>
    </location>
</feature>
<dbReference type="PANTHER" id="PTHR37079">
    <property type="entry name" value="SERINE/THREONINE-PROTEIN KINASE ATM"/>
    <property type="match status" value="1"/>
</dbReference>
<dbReference type="PROSITE" id="PS51189">
    <property type="entry name" value="FAT"/>
    <property type="match status" value="1"/>
</dbReference>
<dbReference type="GO" id="GO:0006325">
    <property type="term" value="P:chromatin organization"/>
    <property type="evidence" value="ECO:0007669"/>
    <property type="project" value="UniProtKB-KW"/>
</dbReference>
<sequence length="2907" mass="326319">MGEVSVDQAVNLISSGRLKDRIDGLEDLKHILLQNRRSPRLGSLNDKVYHGIFETLFRFIAIEKSTFSKANRAVSKTQAASRLAKCAGVIRTAAEVSLRRIRTKTVIALVNHVIDSLTIPGEGLWESLSADYIKTLRVILQYPPHVEHLSKDVWCDLLEFCLQGLGLAGDSNSLQMSIRRGRSIPPEEFSQSSRSTPHPTSAQSSYPSSKQDSRGSSEDLEVCIQVLVACPGMPVLENAPKLLHNLSKYIASLNPMGSAPHAAFTALNTTLSIAILENITLVQDTLCAVIPTIRSYWSTKSVVLKEEMLATLLIGKEILCRRGQALQPELDIEIIQGIVDRLHSEYVRLPEREALQVDDLIFSHHIIPMHVGLQFISPNTGVSKVMQNWTILSLIAAFSRLIDNYHSREKRDLAEEKSLNKKQHLLSRIDDILMDASRPTGNNRICALQLIPFIVSETEPEVGRLSTLLGQLIKNTLDDNVVVASWSIVAITSLTLCRHAKSDQIKETWLQAWELGVRNISSPAISRAVCHFMAVSIHSKLLSYSDIARTLDSLVSSADMNGPANLNDSSLNLWVNVLELWSEVNATQSQSLVKQACGWLKNKWVLVPTDRVQTSHMATFARPFPLLGILLSCFGASIPNPDLSSTGPVNRISRVWMHLQHHAKILDYLTLTDKKTTVHSEIVGNVPIYVATRHHPSETLVLDLLQYKIDTFHQVWAALCTDKGHHITVEIIQVLTSLCVISIIMMEFIPQSLRSQHTQDSVLKLWASLCDKFSKDEEHLNTCLEVLAPIVLSLKAPFDSKDIILRGLVRMSVLLVPILERDRQSDEINSQASDAMDVDTDFPSQRPAAMESSLISKIHRSDSVVSLFPDSASVRIATSIQLMVICKIRLAEEPCLLLDGPLIGYLTTLTETEILVGWKYVIDIFKGRPDVSRANACRVIEYFGEKCLESYQLEGCESAICACISLVGCFVNLWTGNERDDLFESASELYAWFTDVLLGEGLGSSKVLIRLSDLSEAILRANPSHLKETRQASPRTTLFRILRDGDLVVKFHISQLIPDIFSRFVLKEHDAILEDVIDRLPQDSTWAEGIALRLYLFAQLASRWHTLLRQSIYRIFETSGNVPTSIPHAKACLQEISVELGLDGPKEVFQLFTPQILYTWMDKESVTDIPFAVFGYPTLRELLVDIQDEVVGQTAMREKEDDKKAIEVCLERTFEDLLCESFYKAEAYSVARDISMPPSQEAGAKGAERGMINLLGKEKFFQLSERYFPQTVATLFGSIDQTEQIQRAFEKRPTFHHALVAWQNIHERSHSASALPLSQQPCFRARYLLDEIEFLCKRSGFDIETMWTPSLVCFVARTLLDSTHAALGSLHTCSVIRKLKILICVAGQILLYDYPFEMLLRGLSPFLTDFHCAEDAIGLVWYLIENGKAYLSDNPSFTAGLAVSILASLREFLSAPQASTTQRAHFKATLAKAHEFHLWFSDFLKTYSPSAEYSTLDGPSTESLRRIIHASQNIQLVGNGIKGTYESELILELLGDKISGRNLLTAHTSNLVLSQLCGSFQRPDTFRDDVLGEGAVAASHAMTLWSSVENRTLGKSFRLWLARVLGRSYAATGVVDPSFRKEQKSEFLDCSHDGFLSGSKIAILRILCDSLSNSSGPAGLAERTLQMISNNITRDLQIDECMQIIPPTLLKALTWEPYQCPMLVFSTSTMARFISLPQRDATNTASEFAQHLALFLCNKVANDAVIGALPKIIFEVPSFAVQLLPYILHDVLLSEIDSNQKTRTEVSELFKETLQNSNDSIIPHIRSIITCILYLRRQPLPRENTMGERNGWLDIDFMLTATAASRCQMYKTSLLFLEICHSQAVGASRRSSTIAPLESTELLHRIFKNIDDPDSFYGIQQDQSLDAVLQKLEHESSGLKNLFFQSANFDTDLKLGRNIDDGGAFEMIKALNYTNLQGLSSAMFRSCTPTCASNEAFDHMLSTNIYLQQWDIPVPTTTSPTGTLFKSLQALNSLEDRIQIVKSLDDCFLEIIDRLNQGNQSLSSLKSSMTVLGILTEIDEIIMSDNSSHLQEVWDRLTSRGEWLKSESFQDISQILISREAIFSSISRRSHLKKMTNLSSRDAQILEAKCIRESLRISTEHGIPQASLQSAMSLSKLVQPCAELGVKIDAATAFDLANVLWDQGEMKTSIKILQNLSDQKDLHSQTIPVSVAEILASLGHHIAEARLEQPDAIIQSYLAPSIKELKGEYTGGEAGLVFHQFATFCDQQLQNPDTLEDFVRLEHLRTRKLKEVADLEEMMKTSDGKTKDQLRTHRTKAKQWFDLDDREYQRLKKSRESFLYQCLENYLLSLTACDTFANDVLRFCALWLDNSDNEQANNAVSGYLREVPTRKFASLMNQLSSRLLDVADTFQPLLSALVLQICIDHPYHGMYHLFVNSRSKKDNDPKAVSRYNAAGKIVDVLKKSKRSGEWLAIHNTSYHYLNFAAEPLEGKVKSGSKLVLKETIYGTRMQSAISNTKIPPPTMTIPLRADCDYSDVPHLVSFQPTFTIASGISAPKIVTAMASNGVRYKQLFKSGNDDLRQDAIMEQTFEQVSDLLRDHRDTRQRKLGIRTYKVLPLASNSGIIEFVQNTMPLNDYLLPAHQRYFPRDFKPNQCRKFINDAQSKSRDQRIKAYRHVTDHFHPVMKYFFMEKFLNPDDWFSKRLAYTRSTAAISMLGHVLGLGDRHGHNILLDTETGEAVHIDLGVAFEQGRVLPIPESVPFRLTRDLVDGMGITKTEGVFRRSCEFTLAALREESYSIMTILDVLRYDPLYSWTLSPLRMKKMQDAQEAENGAVTSNEGRKKTNLNEPNEADRALTVVRKKLGKSLSVAATVNELIQQATDEKNLAVLYCGKYINYLAINSCKHDTN</sequence>
<comment type="subunit">
    <text evidence="4">Associates with DNA double-strand breaks.</text>
</comment>
<dbReference type="HOGENOM" id="CLU_000178_8_2_1"/>
<dbReference type="Pfam" id="PF02259">
    <property type="entry name" value="FAT"/>
    <property type="match status" value="1"/>
</dbReference>
<protein>
    <recommendedName>
        <fullName evidence="6 20">Serine/threonine-protein kinase Tel1</fullName>
        <ecNumber evidence="5 20">2.7.11.1</ecNumber>
    </recommendedName>
</protein>
<dbReference type="GO" id="GO:0006281">
    <property type="term" value="P:DNA repair"/>
    <property type="evidence" value="ECO:0007669"/>
    <property type="project" value="InterPro"/>
</dbReference>
<dbReference type="Gene3D" id="3.30.1010.10">
    <property type="entry name" value="Phosphatidylinositol 3-kinase Catalytic Subunit, Chain A, domain 4"/>
    <property type="match status" value="1"/>
</dbReference>
<evidence type="ECO:0000256" key="16">
    <source>
        <dbReference type="ARBA" id="ARBA00023242"/>
    </source>
</evidence>
<comment type="catalytic activity">
    <reaction evidence="19">
        <text>L-seryl-[protein] + ATP = O-phospho-L-seryl-[protein] + ADP + H(+)</text>
        <dbReference type="Rhea" id="RHEA:17989"/>
        <dbReference type="Rhea" id="RHEA-COMP:9863"/>
        <dbReference type="Rhea" id="RHEA-COMP:11604"/>
        <dbReference type="ChEBI" id="CHEBI:15378"/>
        <dbReference type="ChEBI" id="CHEBI:29999"/>
        <dbReference type="ChEBI" id="CHEBI:30616"/>
        <dbReference type="ChEBI" id="CHEBI:83421"/>
        <dbReference type="ChEBI" id="CHEBI:456216"/>
        <dbReference type="EC" id="2.7.11.1"/>
    </reaction>
</comment>
<feature type="domain" description="FAT" evidence="23">
    <location>
        <begin position="1839"/>
        <end position="2439"/>
    </location>
</feature>
<dbReference type="InterPro" id="IPR038980">
    <property type="entry name" value="ATM_plant"/>
</dbReference>
<evidence type="ECO:0000256" key="9">
    <source>
        <dbReference type="ARBA" id="ARBA00022679"/>
    </source>
</evidence>
<comment type="similarity">
    <text evidence="3 20">Belongs to the PI3/PI4-kinase family. ATM subfamily.</text>
</comment>
<evidence type="ECO:0000256" key="8">
    <source>
        <dbReference type="ARBA" id="ARBA00022527"/>
    </source>
</evidence>
<dbReference type="InterPro" id="IPR021668">
    <property type="entry name" value="TAN"/>
</dbReference>
<dbReference type="GO" id="GO:0005524">
    <property type="term" value="F:ATP binding"/>
    <property type="evidence" value="ECO:0007669"/>
    <property type="project" value="UniProtKB-KW"/>
</dbReference>
<dbReference type="Proteomes" id="UP000023758">
    <property type="component" value="Unassembled WGS sequence"/>
</dbReference>
<dbReference type="SMART" id="SM01342">
    <property type="entry name" value="TAN"/>
    <property type="match status" value="1"/>
</dbReference>
<dbReference type="InterPro" id="IPR018936">
    <property type="entry name" value="PI3/4_kinase_CS"/>
</dbReference>
<evidence type="ECO:0000256" key="2">
    <source>
        <dbReference type="ARBA" id="ARBA00004574"/>
    </source>
</evidence>
<evidence type="ECO:0000256" key="7">
    <source>
        <dbReference type="ARBA" id="ARBA00022454"/>
    </source>
</evidence>
<keyword evidence="13 20" id="KW-0067">ATP-binding</keyword>
<evidence type="ECO:0000256" key="19">
    <source>
        <dbReference type="ARBA" id="ARBA00048679"/>
    </source>
</evidence>
<evidence type="ECO:0000256" key="11">
    <source>
        <dbReference type="ARBA" id="ARBA00022763"/>
    </source>
</evidence>
<dbReference type="SMART" id="SM01343">
    <property type="entry name" value="FATC"/>
    <property type="match status" value="1"/>
</dbReference>
<dbReference type="OrthoDB" id="381190at2759"/>
<dbReference type="GO" id="GO:0106310">
    <property type="term" value="F:protein serine kinase activity"/>
    <property type="evidence" value="ECO:0007669"/>
    <property type="project" value="RHEA"/>
</dbReference>
<dbReference type="SMART" id="SM00146">
    <property type="entry name" value="PI3Kc"/>
    <property type="match status" value="1"/>
</dbReference>
<dbReference type="GO" id="GO:0004674">
    <property type="term" value="F:protein serine/threonine kinase activity"/>
    <property type="evidence" value="ECO:0007669"/>
    <property type="project" value="UniProtKB-KW"/>
</dbReference>
<evidence type="ECO:0000256" key="3">
    <source>
        <dbReference type="ARBA" id="ARBA00010769"/>
    </source>
</evidence>
<dbReference type="InterPro" id="IPR003152">
    <property type="entry name" value="FATC_dom"/>
</dbReference>
<dbReference type="GO" id="GO:0000781">
    <property type="term" value="C:chromosome, telomeric region"/>
    <property type="evidence" value="ECO:0007669"/>
    <property type="project" value="UniProtKB-SubCell"/>
</dbReference>
<evidence type="ECO:0000256" key="18">
    <source>
        <dbReference type="ARBA" id="ARBA00047899"/>
    </source>
</evidence>
<evidence type="ECO:0000259" key="22">
    <source>
        <dbReference type="PROSITE" id="PS50290"/>
    </source>
</evidence>
<keyword evidence="7 20" id="KW-0158">Chromosome</keyword>
<dbReference type="InterPro" id="IPR003151">
    <property type="entry name" value="PIK-rel_kinase_FAT"/>
</dbReference>
<comment type="catalytic activity">
    <reaction evidence="18 20">
        <text>L-threonyl-[protein] + ATP = O-phospho-L-threonyl-[protein] + ADP + H(+)</text>
        <dbReference type="Rhea" id="RHEA:46608"/>
        <dbReference type="Rhea" id="RHEA-COMP:11060"/>
        <dbReference type="Rhea" id="RHEA-COMP:11605"/>
        <dbReference type="ChEBI" id="CHEBI:15378"/>
        <dbReference type="ChEBI" id="CHEBI:30013"/>
        <dbReference type="ChEBI" id="CHEBI:30616"/>
        <dbReference type="ChEBI" id="CHEBI:61977"/>
        <dbReference type="ChEBI" id="CHEBI:456216"/>
        <dbReference type="EC" id="2.7.11.1"/>
    </reaction>
</comment>
<dbReference type="Gene3D" id="1.10.1070.11">
    <property type="entry name" value="Phosphatidylinositol 3-/4-kinase, catalytic domain"/>
    <property type="match status" value="1"/>
</dbReference>
<dbReference type="InterPro" id="IPR000403">
    <property type="entry name" value="PI3/4_kinase_cat_dom"/>
</dbReference>
<organism evidence="25">
    <name type="scientific">Trichophyton rubrum CBS 288.86</name>
    <dbReference type="NCBI Taxonomy" id="1215330"/>
    <lineage>
        <taxon>Eukaryota</taxon>
        <taxon>Fungi</taxon>
        <taxon>Dikarya</taxon>
        <taxon>Ascomycota</taxon>
        <taxon>Pezizomycotina</taxon>
        <taxon>Eurotiomycetes</taxon>
        <taxon>Eurotiomycetidae</taxon>
        <taxon>Onygenales</taxon>
        <taxon>Arthrodermataceae</taxon>
        <taxon>Trichophyton</taxon>
    </lineage>
</organism>
<evidence type="ECO:0000256" key="21">
    <source>
        <dbReference type="SAM" id="MobiDB-lite"/>
    </source>
</evidence>
<dbReference type="CDD" id="cd05171">
    <property type="entry name" value="PIKKc_ATM"/>
    <property type="match status" value="1"/>
</dbReference>
<name>A0A022WH10_TRIRU</name>
<dbReference type="PROSITE" id="PS00915">
    <property type="entry name" value="PI3_4_KINASE_1"/>
    <property type="match status" value="1"/>
</dbReference>
<dbReference type="GO" id="GO:0035556">
    <property type="term" value="P:intracellular signal transduction"/>
    <property type="evidence" value="ECO:0007669"/>
    <property type="project" value="UniProtKB-ARBA"/>
</dbReference>
<feature type="compositionally biased region" description="Polar residues" evidence="21">
    <location>
        <begin position="189"/>
        <end position="210"/>
    </location>
</feature>
<evidence type="ECO:0000256" key="6">
    <source>
        <dbReference type="ARBA" id="ARBA00014619"/>
    </source>
</evidence>
<keyword evidence="11 20" id="KW-0227">DNA damage</keyword>
<dbReference type="Pfam" id="PF02260">
    <property type="entry name" value="FATC"/>
    <property type="match status" value="1"/>
</dbReference>
<evidence type="ECO:0000256" key="12">
    <source>
        <dbReference type="ARBA" id="ARBA00022777"/>
    </source>
</evidence>
<dbReference type="InterPro" id="IPR011009">
    <property type="entry name" value="Kinase-like_dom_sf"/>
</dbReference>
<dbReference type="EMBL" id="KK207682">
    <property type="protein sequence ID" value="EZF57594.1"/>
    <property type="molecule type" value="Genomic_DNA"/>
</dbReference>
<evidence type="ECO:0000259" key="23">
    <source>
        <dbReference type="PROSITE" id="PS51189"/>
    </source>
</evidence>
<keyword evidence="10 20" id="KW-0547">Nucleotide-binding</keyword>
<dbReference type="Pfam" id="PF11640">
    <property type="entry name" value="TAN"/>
    <property type="match status" value="1"/>
</dbReference>
<dbReference type="SUPFAM" id="SSF56112">
    <property type="entry name" value="Protein kinase-like (PK-like)"/>
    <property type="match status" value="1"/>
</dbReference>
<evidence type="ECO:0000256" key="13">
    <source>
        <dbReference type="ARBA" id="ARBA00022840"/>
    </source>
</evidence>
<dbReference type="InterPro" id="IPR014009">
    <property type="entry name" value="PIK_FAT"/>
</dbReference>
<evidence type="ECO:0000256" key="5">
    <source>
        <dbReference type="ARBA" id="ARBA00012513"/>
    </source>
</evidence>